<name>A0ABX2XY96_9GAMM</name>
<reference evidence="1 2" key="1">
    <citation type="submission" date="2016-05" db="EMBL/GenBank/DDBJ databases">
        <authorList>
            <person name="Prochazka B."/>
            <person name="Indra A."/>
            <person name="Hasenberger P."/>
            <person name="Blaschitz M."/>
            <person name="Wagner L."/>
            <person name="Wewalka G."/>
            <person name="Sorschag S."/>
            <person name="Schmid D."/>
            <person name="Ruppitsch W."/>
        </authorList>
    </citation>
    <scope>NUCLEOTIDE SEQUENCE [LARGE SCALE GENOMIC DNA]</scope>
    <source>
        <strain evidence="1 2">974010_12</strain>
    </source>
</reference>
<sequence length="86" mass="9827">MFYKFRAAFFSANSVFDASYWSRKLAITFSGCACSTSLGKILCGHCKKLDIIGLHQEEIETWLSLKLQPGSEKLKEFGYKFIQFSQ</sequence>
<gene>
    <name evidence="1" type="ORF">A8135_04420</name>
</gene>
<accession>A0ABX2XY96</accession>
<protein>
    <submittedName>
        <fullName evidence="1">Uncharacterized protein</fullName>
    </submittedName>
</protein>
<proteinExistence type="predicted"/>
<dbReference type="EMBL" id="LYOZ01000052">
    <property type="protein sequence ID" value="OCH96890.1"/>
    <property type="molecule type" value="Genomic_DNA"/>
</dbReference>
<dbReference type="Proteomes" id="UP000093336">
    <property type="component" value="Unassembled WGS sequence"/>
</dbReference>
<comment type="caution">
    <text evidence="1">The sequence shown here is derived from an EMBL/GenBank/DDBJ whole genome shotgun (WGS) entry which is preliminary data.</text>
</comment>
<organism evidence="1 2">
    <name type="scientific">Legionella jamestowniensis</name>
    <dbReference type="NCBI Taxonomy" id="455"/>
    <lineage>
        <taxon>Bacteria</taxon>
        <taxon>Pseudomonadati</taxon>
        <taxon>Pseudomonadota</taxon>
        <taxon>Gammaproteobacteria</taxon>
        <taxon>Legionellales</taxon>
        <taxon>Legionellaceae</taxon>
        <taxon>Legionella</taxon>
    </lineage>
</organism>
<dbReference type="RefSeq" id="WP_074881634.1">
    <property type="nucleotide sequence ID" value="NZ_CAAAJF010000001.1"/>
</dbReference>
<evidence type="ECO:0000313" key="1">
    <source>
        <dbReference type="EMBL" id="OCH96890.1"/>
    </source>
</evidence>
<keyword evidence="2" id="KW-1185">Reference proteome</keyword>
<evidence type="ECO:0000313" key="2">
    <source>
        <dbReference type="Proteomes" id="UP000093336"/>
    </source>
</evidence>